<keyword evidence="9 12" id="KW-0653">Protein transport</keyword>
<comment type="function">
    <text evidence="1">Involved in the TonB-dependent energy-dependent transport of various receptor-bound substrates.</text>
</comment>
<evidence type="ECO:0000256" key="6">
    <source>
        <dbReference type="ARBA" id="ARBA00022475"/>
    </source>
</evidence>
<dbReference type="OrthoDB" id="9798629at2"/>
<evidence type="ECO:0000256" key="4">
    <source>
        <dbReference type="ARBA" id="ARBA00011471"/>
    </source>
</evidence>
<protein>
    <submittedName>
        <fullName evidence="14">Outer membrane transport energization protein ExbD</fullName>
    </submittedName>
</protein>
<gene>
    <name evidence="14" type="ORF">C7451_11631</name>
</gene>
<keyword evidence="10 13" id="KW-1133">Transmembrane helix</keyword>
<name>A0A2V3UQ62_9SPHN</name>
<proteinExistence type="inferred from homology"/>
<dbReference type="Proteomes" id="UP000248014">
    <property type="component" value="Unassembled WGS sequence"/>
</dbReference>
<feature type="transmembrane region" description="Helical" evidence="13">
    <location>
        <begin position="23"/>
        <end position="42"/>
    </location>
</feature>
<keyword evidence="6" id="KW-1003">Cell membrane</keyword>
<evidence type="ECO:0000256" key="8">
    <source>
        <dbReference type="ARBA" id="ARBA00022692"/>
    </source>
</evidence>
<evidence type="ECO:0000256" key="11">
    <source>
        <dbReference type="ARBA" id="ARBA00023136"/>
    </source>
</evidence>
<evidence type="ECO:0000256" key="2">
    <source>
        <dbReference type="ARBA" id="ARBA00004249"/>
    </source>
</evidence>
<dbReference type="GO" id="GO:0022857">
    <property type="term" value="F:transmembrane transporter activity"/>
    <property type="evidence" value="ECO:0007669"/>
    <property type="project" value="InterPro"/>
</dbReference>
<evidence type="ECO:0000256" key="12">
    <source>
        <dbReference type="RuleBase" id="RU003879"/>
    </source>
</evidence>
<evidence type="ECO:0000313" key="14">
    <source>
        <dbReference type="EMBL" id="PXW69512.1"/>
    </source>
</evidence>
<organism evidence="14 15">
    <name type="scientific">Blastomonas natatoria</name>
    <dbReference type="NCBI Taxonomy" id="34015"/>
    <lineage>
        <taxon>Bacteria</taxon>
        <taxon>Pseudomonadati</taxon>
        <taxon>Pseudomonadota</taxon>
        <taxon>Alphaproteobacteria</taxon>
        <taxon>Sphingomonadales</taxon>
        <taxon>Sphingomonadaceae</taxon>
        <taxon>Blastomonas</taxon>
    </lineage>
</organism>
<comment type="subcellular location">
    <subcellularLocation>
        <location evidence="2">Cell inner membrane</location>
        <topology evidence="2">Single-pass type II membrane protein</topology>
    </subcellularLocation>
    <subcellularLocation>
        <location evidence="12">Cell membrane</location>
        <topology evidence="12">Single-pass type II membrane protein</topology>
    </subcellularLocation>
</comment>
<evidence type="ECO:0000256" key="9">
    <source>
        <dbReference type="ARBA" id="ARBA00022927"/>
    </source>
</evidence>
<evidence type="ECO:0000256" key="5">
    <source>
        <dbReference type="ARBA" id="ARBA00022448"/>
    </source>
</evidence>
<dbReference type="PANTHER" id="PTHR30558:SF12">
    <property type="entry name" value="BIOPOLYMER TRANSPORT PROTEIN EXBD"/>
    <property type="match status" value="1"/>
</dbReference>
<keyword evidence="7" id="KW-0997">Cell inner membrane</keyword>
<evidence type="ECO:0000313" key="15">
    <source>
        <dbReference type="Proteomes" id="UP000248014"/>
    </source>
</evidence>
<dbReference type="InterPro" id="IPR003400">
    <property type="entry name" value="ExbD"/>
</dbReference>
<keyword evidence="11 13" id="KW-0472">Membrane</keyword>
<dbReference type="EMBL" id="QJJM01000016">
    <property type="protein sequence ID" value="PXW69512.1"/>
    <property type="molecule type" value="Genomic_DNA"/>
</dbReference>
<comment type="subunit">
    <text evidence="4">The accessory proteins ExbB and ExbD seem to form a complex with TonB.</text>
</comment>
<keyword evidence="5 12" id="KW-0813">Transport</keyword>
<keyword evidence="15" id="KW-1185">Reference proteome</keyword>
<evidence type="ECO:0000256" key="3">
    <source>
        <dbReference type="ARBA" id="ARBA00005811"/>
    </source>
</evidence>
<sequence length="177" mass="18705">MAMSVGGAGGEEKPMSDINTTPLVDVMLVLLIIFLIAIPVVIQTVDDLEIPVVEFEPTETKNENILLSVSSTDANGLSPGDEGFAGASPNGECRVYVNVTPVDNVELQELAVKRLESIIENAGGVENLKEEDLPEVHIRGDINAPYRCIGGAIFTVQRAGFAKVGFISSPIALVEAG</sequence>
<comment type="caution">
    <text evidence="14">The sequence shown here is derived from an EMBL/GenBank/DDBJ whole genome shotgun (WGS) entry which is preliminary data.</text>
</comment>
<dbReference type="GO" id="GO:0015031">
    <property type="term" value="P:protein transport"/>
    <property type="evidence" value="ECO:0007669"/>
    <property type="project" value="UniProtKB-KW"/>
</dbReference>
<dbReference type="GO" id="GO:0005886">
    <property type="term" value="C:plasma membrane"/>
    <property type="evidence" value="ECO:0007669"/>
    <property type="project" value="UniProtKB-SubCell"/>
</dbReference>
<evidence type="ECO:0000256" key="10">
    <source>
        <dbReference type="ARBA" id="ARBA00022989"/>
    </source>
</evidence>
<evidence type="ECO:0000256" key="1">
    <source>
        <dbReference type="ARBA" id="ARBA00003540"/>
    </source>
</evidence>
<evidence type="ECO:0000256" key="13">
    <source>
        <dbReference type="SAM" id="Phobius"/>
    </source>
</evidence>
<evidence type="ECO:0000256" key="7">
    <source>
        <dbReference type="ARBA" id="ARBA00022519"/>
    </source>
</evidence>
<keyword evidence="8 12" id="KW-0812">Transmembrane</keyword>
<dbReference type="Gene3D" id="3.30.420.270">
    <property type="match status" value="1"/>
</dbReference>
<accession>A0A2V3UQ62</accession>
<dbReference type="Pfam" id="PF02472">
    <property type="entry name" value="ExbD"/>
    <property type="match status" value="1"/>
</dbReference>
<dbReference type="PANTHER" id="PTHR30558">
    <property type="entry name" value="EXBD MEMBRANE COMPONENT OF PMF-DRIVEN MACROMOLECULE IMPORT SYSTEM"/>
    <property type="match status" value="1"/>
</dbReference>
<dbReference type="AlphaFoldDB" id="A0A2V3UQ62"/>
<reference evidence="14 15" key="1">
    <citation type="submission" date="2018-05" db="EMBL/GenBank/DDBJ databases">
        <title>Genomic Encyclopedia of Type Strains, Phase IV (KMG-IV): sequencing the most valuable type-strain genomes for metagenomic binning, comparative biology and taxonomic classification.</title>
        <authorList>
            <person name="Goeker M."/>
        </authorList>
    </citation>
    <scope>NUCLEOTIDE SEQUENCE [LARGE SCALE GENOMIC DNA]</scope>
    <source>
        <strain evidence="14 15">DSM 3183</strain>
    </source>
</reference>
<comment type="similarity">
    <text evidence="3 12">Belongs to the ExbD/TolR family.</text>
</comment>
<dbReference type="RefSeq" id="WP_110300054.1">
    <property type="nucleotide sequence ID" value="NZ_QJJM01000016.1"/>
</dbReference>